<dbReference type="Pfam" id="PF11807">
    <property type="entry name" value="UstYa"/>
    <property type="match status" value="1"/>
</dbReference>
<dbReference type="Proteomes" id="UP000186601">
    <property type="component" value="Unassembled WGS sequence"/>
</dbReference>
<evidence type="ECO:0000256" key="3">
    <source>
        <dbReference type="SAM" id="Phobius"/>
    </source>
</evidence>
<dbReference type="STRING" id="98765.A0A2R6P2B8"/>
<reference evidence="4 5" key="1">
    <citation type="submission" date="2018-02" db="EMBL/GenBank/DDBJ databases">
        <title>Genome sequence of the basidiomycete white-rot fungus Phlebia centrifuga.</title>
        <authorList>
            <person name="Granchi Z."/>
            <person name="Peng M."/>
            <person name="de Vries R.P."/>
            <person name="Hilden K."/>
            <person name="Makela M.R."/>
            <person name="Grigoriev I."/>
            <person name="Riley R."/>
        </authorList>
    </citation>
    <scope>NUCLEOTIDE SEQUENCE [LARGE SCALE GENOMIC DNA]</scope>
    <source>
        <strain evidence="4 5">FBCC195</strain>
    </source>
</reference>
<evidence type="ECO:0000256" key="1">
    <source>
        <dbReference type="ARBA" id="ARBA00004685"/>
    </source>
</evidence>
<protein>
    <recommendedName>
        <fullName evidence="6">Tat pathway signal sequence</fullName>
    </recommendedName>
</protein>
<proteinExistence type="inferred from homology"/>
<comment type="similarity">
    <text evidence="2">Belongs to the ustYa family.</text>
</comment>
<organism evidence="4 5">
    <name type="scientific">Hermanssonia centrifuga</name>
    <dbReference type="NCBI Taxonomy" id="98765"/>
    <lineage>
        <taxon>Eukaryota</taxon>
        <taxon>Fungi</taxon>
        <taxon>Dikarya</taxon>
        <taxon>Basidiomycota</taxon>
        <taxon>Agaricomycotina</taxon>
        <taxon>Agaricomycetes</taxon>
        <taxon>Polyporales</taxon>
        <taxon>Meruliaceae</taxon>
        <taxon>Hermanssonia</taxon>
    </lineage>
</organism>
<dbReference type="PANTHER" id="PTHR33365:SF4">
    <property type="entry name" value="CYCLOCHLOROTINE BIOSYNTHESIS PROTEIN O"/>
    <property type="match status" value="1"/>
</dbReference>
<keyword evidence="3" id="KW-1133">Transmembrane helix</keyword>
<dbReference type="AlphaFoldDB" id="A0A2R6P2B8"/>
<evidence type="ECO:0008006" key="6">
    <source>
        <dbReference type="Google" id="ProtNLM"/>
    </source>
</evidence>
<evidence type="ECO:0000313" key="5">
    <source>
        <dbReference type="Proteomes" id="UP000186601"/>
    </source>
</evidence>
<keyword evidence="3" id="KW-0812">Transmembrane</keyword>
<accession>A0A2R6P2B8</accession>
<name>A0A2R6P2B8_9APHY</name>
<dbReference type="InterPro" id="IPR021765">
    <property type="entry name" value="UstYa-like"/>
</dbReference>
<keyword evidence="3" id="KW-0472">Membrane</keyword>
<evidence type="ECO:0000256" key="2">
    <source>
        <dbReference type="ARBA" id="ARBA00035112"/>
    </source>
</evidence>
<feature type="transmembrane region" description="Helical" evidence="3">
    <location>
        <begin position="41"/>
        <end position="62"/>
    </location>
</feature>
<gene>
    <name evidence="4" type="ORF">PHLCEN_2v5499</name>
</gene>
<dbReference type="PANTHER" id="PTHR33365">
    <property type="entry name" value="YALI0B05434P"/>
    <property type="match status" value="1"/>
</dbReference>
<evidence type="ECO:0000313" key="4">
    <source>
        <dbReference type="EMBL" id="PSR84211.1"/>
    </source>
</evidence>
<comment type="pathway">
    <text evidence="1">Mycotoxin biosynthesis.</text>
</comment>
<dbReference type="OrthoDB" id="2798370at2759"/>
<dbReference type="GO" id="GO:0043386">
    <property type="term" value="P:mycotoxin biosynthetic process"/>
    <property type="evidence" value="ECO:0007669"/>
    <property type="project" value="InterPro"/>
</dbReference>
<comment type="caution">
    <text evidence="4">The sequence shown here is derived from an EMBL/GenBank/DDBJ whole genome shotgun (WGS) entry which is preliminary data.</text>
</comment>
<sequence>MAHTDIEYKPLFTGAYTEDSPAESTGDDVFPAQRLVGIKPVIFWIVVVVYSTVTIFLAGALYENYRYECPKSSPRETLLYSPAQEAVVYEPKSFVLGHSKGQAKTIFGAEPSAEVDEAWNDLYNVFAVSQIPAAQAKLLPNKTLRVPGDTGNYIIGLSVFHELHCLDVIRKALNPDHYADPATGDIGNIVKADLPIHLNHCVDMVRQALMCAADITPLIWQWHEDVQKARAAPDVVHTCRNYDNIVQWAKAHRMKHHFDDTVHIEDDTIVVRMF</sequence>
<keyword evidence="5" id="KW-1185">Reference proteome</keyword>
<dbReference type="EMBL" id="MLYV02000540">
    <property type="protein sequence ID" value="PSR84211.1"/>
    <property type="molecule type" value="Genomic_DNA"/>
</dbReference>